<name>A0ABM4B5Q7_HYDVU</name>
<evidence type="ECO:0000313" key="2">
    <source>
        <dbReference type="Proteomes" id="UP001652625"/>
    </source>
</evidence>
<dbReference type="Gene3D" id="2.130.10.10">
    <property type="entry name" value="YVTN repeat-like/Quinoprotein amine dehydrogenase"/>
    <property type="match status" value="2"/>
</dbReference>
<dbReference type="InterPro" id="IPR015943">
    <property type="entry name" value="WD40/YVTN_repeat-like_dom_sf"/>
</dbReference>
<dbReference type="Pfam" id="PF00400">
    <property type="entry name" value="WD40"/>
    <property type="match status" value="1"/>
</dbReference>
<dbReference type="InterPro" id="IPR036322">
    <property type="entry name" value="WD40_repeat_dom_sf"/>
</dbReference>
<accession>A0ABM4B5Q7</accession>
<keyword evidence="2" id="KW-1185">Reference proteome</keyword>
<evidence type="ECO:0000256" key="1">
    <source>
        <dbReference type="PROSITE-ProRule" id="PRU00221"/>
    </source>
</evidence>
<dbReference type="GeneID" id="100199576"/>
<dbReference type="RefSeq" id="XP_065644180.1">
    <property type="nucleotide sequence ID" value="XM_065788108.1"/>
</dbReference>
<gene>
    <name evidence="3" type="primary">LOC100199576</name>
</gene>
<dbReference type="PROSITE" id="PS50082">
    <property type="entry name" value="WD_REPEATS_2"/>
    <property type="match status" value="1"/>
</dbReference>
<sequence length="359" mass="40408">MAVRRDKTLFKFSNFNLLKPPSDINENASNLCAKIFPSKKIVVGNESGCFVLPLGESMIYDQVGLLKNKEVASISNIDENSFYAASANFVYLFDLRLNLDKCVHFYCENDDEINQIQVNNELLNLACCDDSGEVKIYDLKVNKLFKTLRRRHKNICSCINFISNKQNEIVTGGMDSQIIRWNFHHVKPLQIVNTQDILKETGDHSVYMFNPPLIFSMDVSKDSNFLASGLGNGAIQIFQLMRGSLGMKPCYAINKHSSLGVPCVQFLPLLDNSTQMLLSGGNDGYLHLWNISANNTANNLKQKFPKNRVCLEDELKTILLDSLQIDSKLSSIDSAVIDGKYFVVFTDQTASVKLLDIEY</sequence>
<dbReference type="PANTHER" id="PTHR44666">
    <property type="entry name" value="WD REPEAT-CONTAINING PROTEIN 53"/>
    <property type="match status" value="1"/>
</dbReference>
<dbReference type="SMART" id="SM00320">
    <property type="entry name" value="WD40"/>
    <property type="match status" value="4"/>
</dbReference>
<organism evidence="2 3">
    <name type="scientific">Hydra vulgaris</name>
    <name type="common">Hydra</name>
    <name type="synonym">Hydra attenuata</name>
    <dbReference type="NCBI Taxonomy" id="6087"/>
    <lineage>
        <taxon>Eukaryota</taxon>
        <taxon>Metazoa</taxon>
        <taxon>Cnidaria</taxon>
        <taxon>Hydrozoa</taxon>
        <taxon>Hydroidolina</taxon>
        <taxon>Anthoathecata</taxon>
        <taxon>Aplanulata</taxon>
        <taxon>Hydridae</taxon>
        <taxon>Hydra</taxon>
    </lineage>
</organism>
<dbReference type="InterPro" id="IPR001680">
    <property type="entry name" value="WD40_rpt"/>
</dbReference>
<reference evidence="3" key="2">
    <citation type="submission" date="2025-08" db="UniProtKB">
        <authorList>
            <consortium name="RefSeq"/>
        </authorList>
    </citation>
    <scope>IDENTIFICATION</scope>
</reference>
<dbReference type="Proteomes" id="UP001652625">
    <property type="component" value="Chromosome 01"/>
</dbReference>
<dbReference type="PANTHER" id="PTHR44666:SF1">
    <property type="entry name" value="WD REPEAT-CONTAINING PROTEIN 53"/>
    <property type="match status" value="1"/>
</dbReference>
<dbReference type="InterPro" id="IPR042453">
    <property type="entry name" value="WDR53"/>
</dbReference>
<protein>
    <submittedName>
        <fullName evidence="3">WD repeat-containing protein 53</fullName>
    </submittedName>
</protein>
<evidence type="ECO:0000313" key="3">
    <source>
        <dbReference type="RefSeq" id="XP_065644180.1"/>
    </source>
</evidence>
<keyword evidence="1" id="KW-0853">WD repeat</keyword>
<feature type="repeat" description="WD" evidence="1">
    <location>
        <begin position="275"/>
        <end position="299"/>
    </location>
</feature>
<proteinExistence type="predicted"/>
<dbReference type="SUPFAM" id="SSF50978">
    <property type="entry name" value="WD40 repeat-like"/>
    <property type="match status" value="1"/>
</dbReference>
<reference evidence="2" key="1">
    <citation type="submission" date="2025-05" db="UniProtKB">
        <authorList>
            <consortium name="RefSeq"/>
        </authorList>
    </citation>
    <scope>NUCLEOTIDE SEQUENCE [LARGE SCALE GENOMIC DNA]</scope>
</reference>